<reference evidence="1 2" key="1">
    <citation type="journal article" date="2001" name="Science">
        <title>Mechanisms of evolution in Rickettsia conorii and R. prowazekii.</title>
        <authorList>
            <person name="Ogata H."/>
            <person name="Audic S."/>
            <person name="Renesto-Audiffren P."/>
            <person name="Fournier P.-E."/>
            <person name="Barbe V."/>
            <person name="Samson D."/>
            <person name="Roux V."/>
            <person name="Cossart P."/>
            <person name="Weissenbach J."/>
            <person name="Claverie J.-M."/>
            <person name="Raoult D."/>
        </authorList>
    </citation>
    <scope>NUCLEOTIDE SEQUENCE [LARGE SCALE GENOMIC DNA]</scope>
    <source>
        <strain evidence="2">ATCC VR-613 / Malish 7</strain>
    </source>
</reference>
<dbReference type="KEGG" id="rco:RC1290"/>
<dbReference type="PIR" id="B97861">
    <property type="entry name" value="B97861"/>
</dbReference>
<dbReference type="HOGENOM" id="CLU_095326_0_0_5"/>
<keyword evidence="1" id="KW-0012">Acyltransferase</keyword>
<protein>
    <submittedName>
        <fullName evidence="1">Uncharacterized protein</fullName>
    </submittedName>
</protein>
<evidence type="ECO:0000313" key="1">
    <source>
        <dbReference type="EMBL" id="AAL03828.1"/>
    </source>
</evidence>
<name>Q92G35_RICCN</name>
<organism evidence="1 2">
    <name type="scientific">Rickettsia conorii (strain ATCC VR-613 / Malish 7)</name>
    <dbReference type="NCBI Taxonomy" id="272944"/>
    <lineage>
        <taxon>Bacteria</taxon>
        <taxon>Pseudomonadati</taxon>
        <taxon>Pseudomonadota</taxon>
        <taxon>Alphaproteobacteria</taxon>
        <taxon>Rickettsiales</taxon>
        <taxon>Rickettsiaceae</taxon>
        <taxon>Rickettsieae</taxon>
        <taxon>Rickettsia</taxon>
        <taxon>spotted fever group</taxon>
    </lineage>
</organism>
<sequence>MFGLLEREKRMKKPLLCMVLDSFEHLGKEDKLLFVPIINKLREALQKQALNLYVGCGGQTPKLDINTILHPKPMEQDLYMAMNVYPITREVPTIELNLGKNANNQVNQYSTIEELKTDSKLLQQIIISKQINRDLTEEEISLLNIGFTFAQISNIENNKQEFFVENDDNIKSLTDAGVSVKELLAMEPSQQKLFIENSYKVKSLSKARLITKELFNVITGQQESGNTNENDLTQFDNTDHNALKVELIGDATEQA</sequence>
<proteinExistence type="predicted"/>
<keyword evidence="1" id="KW-0808">Transferase</keyword>
<dbReference type="AlphaFoldDB" id="Q92G35"/>
<dbReference type="GO" id="GO:0016746">
    <property type="term" value="F:acyltransferase activity"/>
    <property type="evidence" value="ECO:0007669"/>
    <property type="project" value="UniProtKB-KW"/>
</dbReference>
<gene>
    <name evidence="1" type="ordered locus">RC1290</name>
</gene>
<evidence type="ECO:0000313" key="2">
    <source>
        <dbReference type="Proteomes" id="UP000000816"/>
    </source>
</evidence>
<accession>Q92G35</accession>
<dbReference type="Proteomes" id="UP000000816">
    <property type="component" value="Chromosome"/>
</dbReference>
<dbReference type="EMBL" id="AE006914">
    <property type="protein sequence ID" value="AAL03828.1"/>
    <property type="molecule type" value="Genomic_DNA"/>
</dbReference>